<sequence>MNEIGLLTAVVSFTAAIVGLVTAIVTTYRDLRSRKEKNPTPHQSEKDSNNT</sequence>
<accession>A0A917V0K4</accession>
<proteinExistence type="predicted"/>
<keyword evidence="2" id="KW-1133">Transmembrane helix</keyword>
<feature type="region of interest" description="Disordered" evidence="1">
    <location>
        <begin position="30"/>
        <end position="51"/>
    </location>
</feature>
<dbReference type="Proteomes" id="UP000658382">
    <property type="component" value="Unassembled WGS sequence"/>
</dbReference>
<reference evidence="3" key="1">
    <citation type="journal article" date="2014" name="Int. J. Syst. Evol. Microbiol.">
        <title>Complete genome sequence of Corynebacterium casei LMG S-19264T (=DSM 44701T), isolated from a smear-ripened cheese.</title>
        <authorList>
            <consortium name="US DOE Joint Genome Institute (JGI-PGF)"/>
            <person name="Walter F."/>
            <person name="Albersmeier A."/>
            <person name="Kalinowski J."/>
            <person name="Ruckert C."/>
        </authorList>
    </citation>
    <scope>NUCLEOTIDE SEQUENCE</scope>
    <source>
        <strain evidence="3">JCM 12580</strain>
    </source>
</reference>
<dbReference type="AlphaFoldDB" id="A0A917V0K4"/>
<name>A0A917V0K4_9BACI</name>
<comment type="caution">
    <text evidence="3">The sequence shown here is derived from an EMBL/GenBank/DDBJ whole genome shotgun (WGS) entry which is preliminary data.</text>
</comment>
<evidence type="ECO:0000313" key="4">
    <source>
        <dbReference type="Proteomes" id="UP000658382"/>
    </source>
</evidence>
<dbReference type="RefSeq" id="WP_188633920.1">
    <property type="nucleotide sequence ID" value="NZ_BMNQ01000061.1"/>
</dbReference>
<feature type="transmembrane region" description="Helical" evidence="2">
    <location>
        <begin position="6"/>
        <end position="28"/>
    </location>
</feature>
<evidence type="ECO:0000256" key="2">
    <source>
        <dbReference type="SAM" id="Phobius"/>
    </source>
</evidence>
<gene>
    <name evidence="3" type="ORF">GCM10007063_29960</name>
</gene>
<protein>
    <submittedName>
        <fullName evidence="3">Uncharacterized protein</fullName>
    </submittedName>
</protein>
<keyword evidence="2" id="KW-0812">Transmembrane</keyword>
<reference evidence="3" key="2">
    <citation type="submission" date="2020-09" db="EMBL/GenBank/DDBJ databases">
        <authorList>
            <person name="Sun Q."/>
            <person name="Ohkuma M."/>
        </authorList>
    </citation>
    <scope>NUCLEOTIDE SEQUENCE</scope>
    <source>
        <strain evidence="3">JCM 12580</strain>
    </source>
</reference>
<organism evidence="3 4">
    <name type="scientific">Lentibacillus kapialis</name>
    <dbReference type="NCBI Taxonomy" id="340214"/>
    <lineage>
        <taxon>Bacteria</taxon>
        <taxon>Bacillati</taxon>
        <taxon>Bacillota</taxon>
        <taxon>Bacilli</taxon>
        <taxon>Bacillales</taxon>
        <taxon>Bacillaceae</taxon>
        <taxon>Lentibacillus</taxon>
    </lineage>
</organism>
<evidence type="ECO:0000313" key="3">
    <source>
        <dbReference type="EMBL" id="GGK05572.1"/>
    </source>
</evidence>
<keyword evidence="4" id="KW-1185">Reference proteome</keyword>
<keyword evidence="2" id="KW-0472">Membrane</keyword>
<evidence type="ECO:0000256" key="1">
    <source>
        <dbReference type="SAM" id="MobiDB-lite"/>
    </source>
</evidence>
<dbReference type="EMBL" id="BMNQ01000061">
    <property type="protein sequence ID" value="GGK05572.1"/>
    <property type="molecule type" value="Genomic_DNA"/>
</dbReference>